<accession>A0A2P2MEX4</accession>
<dbReference type="EMBL" id="GGEC01048240">
    <property type="protein sequence ID" value="MBX28724.1"/>
    <property type="molecule type" value="Transcribed_RNA"/>
</dbReference>
<organism evidence="1">
    <name type="scientific">Rhizophora mucronata</name>
    <name type="common">Asiatic mangrove</name>
    <dbReference type="NCBI Taxonomy" id="61149"/>
    <lineage>
        <taxon>Eukaryota</taxon>
        <taxon>Viridiplantae</taxon>
        <taxon>Streptophyta</taxon>
        <taxon>Embryophyta</taxon>
        <taxon>Tracheophyta</taxon>
        <taxon>Spermatophyta</taxon>
        <taxon>Magnoliopsida</taxon>
        <taxon>eudicotyledons</taxon>
        <taxon>Gunneridae</taxon>
        <taxon>Pentapetalae</taxon>
        <taxon>rosids</taxon>
        <taxon>fabids</taxon>
        <taxon>Malpighiales</taxon>
        <taxon>Rhizophoraceae</taxon>
        <taxon>Rhizophora</taxon>
    </lineage>
</organism>
<name>A0A2P2MEX4_RHIMU</name>
<evidence type="ECO:0000313" key="1">
    <source>
        <dbReference type="EMBL" id="MBX28724.1"/>
    </source>
</evidence>
<dbReference type="AlphaFoldDB" id="A0A2P2MEX4"/>
<sequence length="70" mass="8221">METDADKLFQPRFNVLSDVRVHTKGRMLLLNLLSNRSNTIKFFKDLKSGIHRVFNSYSPKCIYKFTNIIV</sequence>
<protein>
    <submittedName>
        <fullName evidence="1">Protein TOO MANY MOUTHS-like</fullName>
    </submittedName>
</protein>
<reference evidence="1" key="1">
    <citation type="submission" date="2018-02" db="EMBL/GenBank/DDBJ databases">
        <title>Rhizophora mucronata_Transcriptome.</title>
        <authorList>
            <person name="Meera S.P."/>
            <person name="Sreeshan A."/>
            <person name="Augustine A."/>
        </authorList>
    </citation>
    <scope>NUCLEOTIDE SEQUENCE</scope>
    <source>
        <tissue evidence="1">Leaf</tissue>
    </source>
</reference>
<proteinExistence type="predicted"/>